<name>A0A1Q2HY62_9CORY</name>
<dbReference type="OrthoDB" id="2151407at2"/>
<dbReference type="KEGG" id="cgv:CGLAU_09110"/>
<evidence type="ECO:0008006" key="4">
    <source>
        <dbReference type="Google" id="ProtNLM"/>
    </source>
</evidence>
<feature type="transmembrane region" description="Helical" evidence="1">
    <location>
        <begin position="239"/>
        <end position="261"/>
    </location>
</feature>
<feature type="transmembrane region" description="Helical" evidence="1">
    <location>
        <begin position="294"/>
        <end position="312"/>
    </location>
</feature>
<feature type="transmembrane region" description="Helical" evidence="1">
    <location>
        <begin position="145"/>
        <end position="166"/>
    </location>
</feature>
<dbReference type="RefSeq" id="WP_095660411.1">
    <property type="nucleotide sequence ID" value="NZ_BAAAKB010000032.1"/>
</dbReference>
<reference evidence="2 3" key="1">
    <citation type="submission" date="2016-12" db="EMBL/GenBank/DDBJ databases">
        <authorList>
            <person name="Song W.-J."/>
            <person name="Kurnit D.M."/>
        </authorList>
    </citation>
    <scope>NUCLEOTIDE SEQUENCE [LARGE SCALE GENOMIC DNA]</scope>
    <source>
        <strain evidence="2 3">DSM 30827</strain>
    </source>
</reference>
<keyword evidence="1" id="KW-0472">Membrane</keyword>
<feature type="transmembrane region" description="Helical" evidence="1">
    <location>
        <begin position="211"/>
        <end position="232"/>
    </location>
</feature>
<feature type="transmembrane region" description="Helical" evidence="1">
    <location>
        <begin position="12"/>
        <end position="36"/>
    </location>
</feature>
<dbReference type="AlphaFoldDB" id="A0A1Q2HY62"/>
<keyword evidence="1" id="KW-1133">Transmembrane helix</keyword>
<proteinExistence type="predicted"/>
<keyword evidence="3" id="KW-1185">Reference proteome</keyword>
<accession>A0A1Q2HY62</accession>
<dbReference type="Proteomes" id="UP000217209">
    <property type="component" value="Chromosome"/>
</dbReference>
<evidence type="ECO:0000256" key="1">
    <source>
        <dbReference type="SAM" id="Phobius"/>
    </source>
</evidence>
<sequence length="323" mass="33010">MSTATTRKQPPAITKAIGAIVGIPIAIGLMLFAFLAPNFASGPEGVPIAIAAPEPMVTQLTQNLGEDGPDITVYDSDADVVSAVEHREAVGGMVITPAGATVYTASGNGAPYTQMMEGMAARLEAQGMEVAREDLAPTSSEDPQASGLAVLGLPLAFGGIISAAVATFAFRGNKWAKLGVLVGIAALGSLVATWMLHSVYGTLTGSFGMEWLAVSLGILATSLLTTGLAAIIGTAGVAIGAILTIFVANPLSGLATGPWLLPAGWSTLGQWMPIGATGHLVRSLSFFDGLGAQQAWWVLAIWIVAGFALLLLDRSKRAAQVEG</sequence>
<evidence type="ECO:0000313" key="3">
    <source>
        <dbReference type="Proteomes" id="UP000217209"/>
    </source>
</evidence>
<keyword evidence="1" id="KW-0812">Transmembrane</keyword>
<organism evidence="2 3">
    <name type="scientific">Corynebacterium glaucum</name>
    <dbReference type="NCBI Taxonomy" id="187491"/>
    <lineage>
        <taxon>Bacteria</taxon>
        <taxon>Bacillati</taxon>
        <taxon>Actinomycetota</taxon>
        <taxon>Actinomycetes</taxon>
        <taxon>Mycobacteriales</taxon>
        <taxon>Corynebacteriaceae</taxon>
        <taxon>Corynebacterium</taxon>
    </lineage>
</organism>
<dbReference type="EMBL" id="CP019688">
    <property type="protein sequence ID" value="AQQ15774.1"/>
    <property type="molecule type" value="Genomic_DNA"/>
</dbReference>
<feature type="transmembrane region" description="Helical" evidence="1">
    <location>
        <begin position="178"/>
        <end position="199"/>
    </location>
</feature>
<evidence type="ECO:0000313" key="2">
    <source>
        <dbReference type="EMBL" id="AQQ15774.1"/>
    </source>
</evidence>
<gene>
    <name evidence="2" type="ORF">CGLAU_09110</name>
</gene>
<protein>
    <recommendedName>
        <fullName evidence="4">ABC-2 family transporter protein</fullName>
    </recommendedName>
</protein>